<evidence type="ECO:0000313" key="2">
    <source>
        <dbReference type="Proteomes" id="UP000184040"/>
    </source>
</evidence>
<proteinExistence type="predicted"/>
<dbReference type="Proteomes" id="UP000184040">
    <property type="component" value="Unassembled WGS sequence"/>
</dbReference>
<dbReference type="AlphaFoldDB" id="A0A1M6KHJ5"/>
<evidence type="ECO:0000313" key="1">
    <source>
        <dbReference type="EMBL" id="SHJ58380.1"/>
    </source>
</evidence>
<gene>
    <name evidence="1" type="ORF">SAMN04488012_1126</name>
</gene>
<dbReference type="RefSeq" id="WP_139250885.1">
    <property type="nucleotide sequence ID" value="NZ_FQZA01000012.1"/>
</dbReference>
<dbReference type="EMBL" id="FQZA01000012">
    <property type="protein sequence ID" value="SHJ58380.1"/>
    <property type="molecule type" value="Genomic_DNA"/>
</dbReference>
<organism evidence="1 2">
    <name type="scientific">Palleronia salina</name>
    <dbReference type="NCBI Taxonomy" id="313368"/>
    <lineage>
        <taxon>Bacteria</taxon>
        <taxon>Pseudomonadati</taxon>
        <taxon>Pseudomonadota</taxon>
        <taxon>Alphaproteobacteria</taxon>
        <taxon>Rhodobacterales</taxon>
        <taxon>Roseobacteraceae</taxon>
        <taxon>Palleronia</taxon>
    </lineage>
</organism>
<keyword evidence="2" id="KW-1185">Reference proteome</keyword>
<dbReference type="STRING" id="313368.SAMN04488012_1126"/>
<sequence>MSRHEFYLRRHFLKVSNDADQAELVAVRFGQSRASSGVRDDAIADTLEENYAADDGRNEETWQSHENSLDTASSQIIEELERRQKALGDLYPFSLDGDVIKHISSNSQVYEFLLCTSLSPNLTTGEYVEFPRKFERIAMLLTANFLGENVNFCHTGSPNEFGRFRDAAEVAIGSSRELVWQPNPDLPEEGPESGDSGVDYILWKDFGCGRAIGQPFFLGQCACGNNWDSKLNDISQRFLRWFAPLKVDPGKVFAIPHVVPESKLRDVAIEAGIVMDRVRLVKALSQASHFQVEDWRDSLSQTIKLVASA</sequence>
<protein>
    <submittedName>
        <fullName evidence="1">Uncharacterized protein</fullName>
    </submittedName>
</protein>
<reference evidence="1 2" key="1">
    <citation type="submission" date="2016-11" db="EMBL/GenBank/DDBJ databases">
        <authorList>
            <person name="Jaros S."/>
            <person name="Januszkiewicz K."/>
            <person name="Wedrychowicz H."/>
        </authorList>
    </citation>
    <scope>NUCLEOTIDE SEQUENCE [LARGE SCALE GENOMIC DNA]</scope>
    <source>
        <strain evidence="1 2">DSM 26892</strain>
    </source>
</reference>
<name>A0A1M6KHJ5_9RHOB</name>
<accession>A0A1M6KHJ5</accession>